<dbReference type="STRING" id="149040.A0A132B9X8"/>
<dbReference type="OrthoDB" id="291007at2759"/>
<name>A0A132B9X8_MOLSC</name>
<gene>
    <name evidence="2" type="ORF">LY89DRAFT_788118</name>
</gene>
<accession>A0A132B9X8</accession>
<dbReference type="RefSeq" id="XP_018063567.1">
    <property type="nucleotide sequence ID" value="XM_018223136.1"/>
</dbReference>
<proteinExistence type="predicted"/>
<evidence type="ECO:0000313" key="3">
    <source>
        <dbReference type="Proteomes" id="UP000070700"/>
    </source>
</evidence>
<feature type="signal peptide" evidence="1">
    <location>
        <begin position="1"/>
        <end position="18"/>
    </location>
</feature>
<keyword evidence="3" id="KW-1185">Reference proteome</keyword>
<feature type="chain" id="PRO_5007288051" evidence="1">
    <location>
        <begin position="19"/>
        <end position="216"/>
    </location>
</feature>
<dbReference type="KEGG" id="psco:LY89DRAFT_788118"/>
<reference evidence="2 3" key="1">
    <citation type="submission" date="2015-10" db="EMBL/GenBank/DDBJ databases">
        <title>Full genome of DAOMC 229536 Phialocephala scopiformis, a fungal endophyte of spruce producing the potent anti-insectan compound rugulosin.</title>
        <authorList>
            <consortium name="DOE Joint Genome Institute"/>
            <person name="Walker A.K."/>
            <person name="Frasz S.L."/>
            <person name="Seifert K.A."/>
            <person name="Miller J.D."/>
            <person name="Mondo S.J."/>
            <person name="Labutti K."/>
            <person name="Lipzen A."/>
            <person name="Dockter R."/>
            <person name="Kennedy M."/>
            <person name="Grigoriev I.V."/>
            <person name="Spatafora J.W."/>
        </authorList>
    </citation>
    <scope>NUCLEOTIDE SEQUENCE [LARGE SCALE GENOMIC DNA]</scope>
    <source>
        <strain evidence="2 3">CBS 120377</strain>
    </source>
</reference>
<dbReference type="GeneID" id="28832862"/>
<dbReference type="EMBL" id="KQ947432">
    <property type="protein sequence ID" value="KUJ09212.1"/>
    <property type="molecule type" value="Genomic_DNA"/>
</dbReference>
<dbReference type="Proteomes" id="UP000070700">
    <property type="component" value="Unassembled WGS sequence"/>
</dbReference>
<keyword evidence="1" id="KW-0732">Signal</keyword>
<dbReference type="InParanoid" id="A0A132B9X8"/>
<dbReference type="AlphaFoldDB" id="A0A132B9X8"/>
<organism evidence="2 3">
    <name type="scientific">Mollisia scopiformis</name>
    <name type="common">Conifer needle endophyte fungus</name>
    <name type="synonym">Phialocephala scopiformis</name>
    <dbReference type="NCBI Taxonomy" id="149040"/>
    <lineage>
        <taxon>Eukaryota</taxon>
        <taxon>Fungi</taxon>
        <taxon>Dikarya</taxon>
        <taxon>Ascomycota</taxon>
        <taxon>Pezizomycotina</taxon>
        <taxon>Leotiomycetes</taxon>
        <taxon>Helotiales</taxon>
        <taxon>Mollisiaceae</taxon>
        <taxon>Mollisia</taxon>
    </lineage>
</organism>
<evidence type="ECO:0000256" key="1">
    <source>
        <dbReference type="SAM" id="SignalP"/>
    </source>
</evidence>
<protein>
    <submittedName>
        <fullName evidence="2">Uncharacterized protein</fullName>
    </submittedName>
</protein>
<sequence>MQFSKLAAITSLLAGVIATPIAGEATKLAKRSEGVHLVNCGSEYSVVVYCPNDSDCNHSPPSGDGCFISGIDTWEGFEQSCTFSTGTTFTWNIEAYAQSEPDYTEVGTGTNTYHNFDIYKDDQHVMYYDGNGYACKSIYYCLDNQSTLGLSGLGSMYPQELVRKCRETDHKLRPTIDEVIVSINEALATFNEGSFSTMEMESHIHDQYPGIELCPV</sequence>
<evidence type="ECO:0000313" key="2">
    <source>
        <dbReference type="EMBL" id="KUJ09212.1"/>
    </source>
</evidence>